<gene>
    <name evidence="1" type="ORF">SCLTRI_LOCUS6966</name>
</gene>
<evidence type="ECO:0000313" key="1">
    <source>
        <dbReference type="EMBL" id="CAD6447174.1"/>
    </source>
</evidence>
<protein>
    <submittedName>
        <fullName evidence="1">965af5ad-fdaf-4076-9450-cd581e6aacfa</fullName>
    </submittedName>
</protein>
<keyword evidence="2" id="KW-1185">Reference proteome</keyword>
<dbReference type="EMBL" id="CAJHIA010000024">
    <property type="protein sequence ID" value="CAD6447174.1"/>
    <property type="molecule type" value="Genomic_DNA"/>
</dbReference>
<dbReference type="Proteomes" id="UP000624404">
    <property type="component" value="Unassembled WGS sequence"/>
</dbReference>
<reference evidence="1" key="1">
    <citation type="submission" date="2020-10" db="EMBL/GenBank/DDBJ databases">
        <authorList>
            <person name="Kusch S."/>
        </authorList>
    </citation>
    <scope>NUCLEOTIDE SEQUENCE</scope>
    <source>
        <strain evidence="1">SwB9</strain>
    </source>
</reference>
<name>A0A8H2VZZ1_9HELO</name>
<sequence>MRSKEVLMRSLPLRIRSVMKRRKPITTPMPRRKNLLRDFLNHSKLQSYHLKINSLDGYFVPILKTISIKDDLNIQVGRFSGVSRSSFNYFSFGLGCCVCTGDMG</sequence>
<accession>A0A8H2VZZ1</accession>
<dbReference type="AlphaFoldDB" id="A0A8H2VZZ1"/>
<organism evidence="1 2">
    <name type="scientific">Sclerotinia trifoliorum</name>
    <dbReference type="NCBI Taxonomy" id="28548"/>
    <lineage>
        <taxon>Eukaryota</taxon>
        <taxon>Fungi</taxon>
        <taxon>Dikarya</taxon>
        <taxon>Ascomycota</taxon>
        <taxon>Pezizomycotina</taxon>
        <taxon>Leotiomycetes</taxon>
        <taxon>Helotiales</taxon>
        <taxon>Sclerotiniaceae</taxon>
        <taxon>Sclerotinia</taxon>
    </lineage>
</organism>
<comment type="caution">
    <text evidence="1">The sequence shown here is derived from an EMBL/GenBank/DDBJ whole genome shotgun (WGS) entry which is preliminary data.</text>
</comment>
<proteinExistence type="predicted"/>
<evidence type="ECO:0000313" key="2">
    <source>
        <dbReference type="Proteomes" id="UP000624404"/>
    </source>
</evidence>